<proteinExistence type="predicted"/>
<sequence length="368" mass="40688" precursor="true">MPAWLNKASNVFRRNTPEVEHPFAVPCECGLVHRGMRRNRHQKIVCRECGATRFVLPKDVYPAPKNRPAEPAAPPAALPVLNPTKEPAGRRGKSVGRPEKPSPKAARDAAPEFFVVPASGRLVTPFRIVVVSIAAVALITTYLTVQKVRRDAATTALRESTDAAWAAVKNRDWRTASEQFELATAAVTTLGRRDSTARRLESGLRESRTIDQLSPKSLLEILAEADATSADADKWKRQFQTHYEGRWLVFDGPVDRKQNGWQVSFPVTVGKRNRIVRVLIDSAAFDDLKESDGEQGVILAARLAGCELSDNKNVWNVTFEPDSGFLWSLPETFDALGIDGGEFRSPDQTKDLLTRQAEQNGILSEVTP</sequence>
<keyword evidence="2" id="KW-0472">Membrane</keyword>
<reference evidence="3 4" key="1">
    <citation type="submission" date="2019-02" db="EMBL/GenBank/DDBJ databases">
        <title>Deep-cultivation of Planctomycetes and their phenomic and genomic characterization uncovers novel biology.</title>
        <authorList>
            <person name="Wiegand S."/>
            <person name="Jogler M."/>
            <person name="Boedeker C."/>
            <person name="Pinto D."/>
            <person name="Vollmers J."/>
            <person name="Rivas-Marin E."/>
            <person name="Kohn T."/>
            <person name="Peeters S.H."/>
            <person name="Heuer A."/>
            <person name="Rast P."/>
            <person name="Oberbeckmann S."/>
            <person name="Bunk B."/>
            <person name="Jeske O."/>
            <person name="Meyerdierks A."/>
            <person name="Storesund J.E."/>
            <person name="Kallscheuer N."/>
            <person name="Luecker S."/>
            <person name="Lage O.M."/>
            <person name="Pohl T."/>
            <person name="Merkel B.J."/>
            <person name="Hornburger P."/>
            <person name="Mueller R.-W."/>
            <person name="Bruemmer F."/>
            <person name="Labrenz M."/>
            <person name="Spormann A.M."/>
            <person name="Op den Camp H."/>
            <person name="Overmann J."/>
            <person name="Amann R."/>
            <person name="Jetten M.S.M."/>
            <person name="Mascher T."/>
            <person name="Medema M.H."/>
            <person name="Devos D.P."/>
            <person name="Kaster A.-K."/>
            <person name="Ovreas L."/>
            <person name="Rohde M."/>
            <person name="Galperin M.Y."/>
            <person name="Jogler C."/>
        </authorList>
    </citation>
    <scope>NUCLEOTIDE SEQUENCE [LARGE SCALE GENOMIC DNA]</scope>
    <source>
        <strain evidence="3 4">Pan44</strain>
    </source>
</reference>
<protein>
    <submittedName>
        <fullName evidence="3">Uncharacterized protein</fullName>
    </submittedName>
</protein>
<evidence type="ECO:0000256" key="2">
    <source>
        <dbReference type="SAM" id="Phobius"/>
    </source>
</evidence>
<feature type="transmembrane region" description="Helical" evidence="2">
    <location>
        <begin position="126"/>
        <end position="145"/>
    </location>
</feature>
<evidence type="ECO:0000313" key="4">
    <source>
        <dbReference type="Proteomes" id="UP000315700"/>
    </source>
</evidence>
<evidence type="ECO:0000313" key="3">
    <source>
        <dbReference type="EMBL" id="QDT53453.1"/>
    </source>
</evidence>
<evidence type="ECO:0000256" key="1">
    <source>
        <dbReference type="SAM" id="MobiDB-lite"/>
    </source>
</evidence>
<dbReference type="AlphaFoldDB" id="A0A517SBE6"/>
<feature type="compositionally biased region" description="Basic and acidic residues" evidence="1">
    <location>
        <begin position="96"/>
        <end position="108"/>
    </location>
</feature>
<dbReference type="Proteomes" id="UP000315700">
    <property type="component" value="Chromosome"/>
</dbReference>
<accession>A0A517SBE6</accession>
<dbReference type="KEGG" id="ccos:Pan44_14700"/>
<dbReference type="OrthoDB" id="208967at2"/>
<organism evidence="3 4">
    <name type="scientific">Caulifigura coniformis</name>
    <dbReference type="NCBI Taxonomy" id="2527983"/>
    <lineage>
        <taxon>Bacteria</taxon>
        <taxon>Pseudomonadati</taxon>
        <taxon>Planctomycetota</taxon>
        <taxon>Planctomycetia</taxon>
        <taxon>Planctomycetales</taxon>
        <taxon>Planctomycetaceae</taxon>
        <taxon>Caulifigura</taxon>
    </lineage>
</organism>
<dbReference type="InParanoid" id="A0A517SBE6"/>
<keyword evidence="2" id="KW-1133">Transmembrane helix</keyword>
<dbReference type="EMBL" id="CP036271">
    <property type="protein sequence ID" value="QDT53453.1"/>
    <property type="molecule type" value="Genomic_DNA"/>
</dbReference>
<name>A0A517SBE6_9PLAN</name>
<gene>
    <name evidence="3" type="ORF">Pan44_14700</name>
</gene>
<feature type="region of interest" description="Disordered" evidence="1">
    <location>
        <begin position="65"/>
        <end position="108"/>
    </location>
</feature>
<keyword evidence="4" id="KW-1185">Reference proteome</keyword>
<dbReference type="RefSeq" id="WP_145028682.1">
    <property type="nucleotide sequence ID" value="NZ_CP036271.1"/>
</dbReference>
<keyword evidence="2" id="KW-0812">Transmembrane</keyword>